<keyword evidence="2" id="KW-0489">Methyltransferase</keyword>
<dbReference type="GO" id="GO:0008168">
    <property type="term" value="F:methyltransferase activity"/>
    <property type="evidence" value="ECO:0007669"/>
    <property type="project" value="UniProtKB-KW"/>
</dbReference>
<proteinExistence type="inferred from homology"/>
<dbReference type="Proteomes" id="UP001626603">
    <property type="component" value="Chromosome"/>
</dbReference>
<dbReference type="NCBIfam" id="TIGR03270">
    <property type="entry name" value="methan_mark_4"/>
    <property type="match status" value="1"/>
</dbReference>
<dbReference type="EMBL" id="CP137641">
    <property type="protein sequence ID" value="WOX55598.1"/>
    <property type="molecule type" value="Genomic_DNA"/>
</dbReference>
<comment type="similarity">
    <text evidence="1">Belongs to the MtxX family.</text>
</comment>
<sequence>MPVTIGLGAASPGESVFSTVRAVGGAVDLVLFSYPGTADSFGGAVEVVEAKEPETALIEALADGRIDAAVRGTLPASSTLAALKRAAGVDHLERIALLETADGHLFLLAPVGVDEGWTVMEKIRFVERGREIARRFGLSGGVAVLSGGRLGDLGRHPVVDRTMADAELVARLTGAEHTEILIEEAARRYGVVVAPDGVSGNLIFRTLTFLGAGVGHGAPVVNIDKIFVDTSRASVNYTNAVMLAKSLAETPVS</sequence>
<gene>
    <name evidence="4" type="primary">mtxX</name>
    <name evidence="4" type="ORF">R6Y95_09015</name>
</gene>
<keyword evidence="5" id="KW-1185">Reference proteome</keyword>
<evidence type="ECO:0000313" key="4">
    <source>
        <dbReference type="EMBL" id="WOX55598.1"/>
    </source>
</evidence>
<protein>
    <submittedName>
        <fullName evidence="4">Methanogenesis marker protein Mmp4/MtxX</fullName>
    </submittedName>
</protein>
<evidence type="ECO:0000256" key="1">
    <source>
        <dbReference type="ARBA" id="ARBA00009125"/>
    </source>
</evidence>
<accession>A0ABD8A7V5</accession>
<dbReference type="SUPFAM" id="SSF53659">
    <property type="entry name" value="Isocitrate/Isopropylmalate dehydrogenase-like"/>
    <property type="match status" value="1"/>
</dbReference>
<name>A0ABD8A7V5_9EURY</name>
<evidence type="ECO:0000256" key="2">
    <source>
        <dbReference type="ARBA" id="ARBA00022603"/>
    </source>
</evidence>
<evidence type="ECO:0000313" key="5">
    <source>
        <dbReference type="Proteomes" id="UP001626603"/>
    </source>
</evidence>
<organism evidence="4 5">
    <name type="scientific">Methanoculleus palmolei</name>
    <dbReference type="NCBI Taxonomy" id="72612"/>
    <lineage>
        <taxon>Archaea</taxon>
        <taxon>Methanobacteriati</taxon>
        <taxon>Methanobacteriota</taxon>
        <taxon>Stenosarchaea group</taxon>
        <taxon>Methanomicrobia</taxon>
        <taxon>Methanomicrobiales</taxon>
        <taxon>Methanomicrobiaceae</taxon>
        <taxon>Methanoculleus</taxon>
    </lineage>
</organism>
<dbReference type="InterPro" id="IPR016764">
    <property type="entry name" value="MeTrfase_MtxX_xsu"/>
</dbReference>
<keyword evidence="3" id="KW-0808">Transferase</keyword>
<reference evidence="4 5" key="1">
    <citation type="submission" date="2023-10" db="EMBL/GenBank/DDBJ databases">
        <title>The complete genome sequence of Methanoculleus palmolei DSM 4273.</title>
        <authorList>
            <person name="Lai S.-J."/>
            <person name="You Y.-T."/>
            <person name="Chen S.-C."/>
        </authorList>
    </citation>
    <scope>NUCLEOTIDE SEQUENCE [LARGE SCALE GENOMIC DNA]</scope>
    <source>
        <strain evidence="4 5">DSM 4273</strain>
    </source>
</reference>
<evidence type="ECO:0000256" key="3">
    <source>
        <dbReference type="ARBA" id="ARBA00022679"/>
    </source>
</evidence>
<dbReference type="GO" id="GO:0032259">
    <property type="term" value="P:methylation"/>
    <property type="evidence" value="ECO:0007669"/>
    <property type="project" value="UniProtKB-KW"/>
</dbReference>
<dbReference type="AlphaFoldDB" id="A0ABD8A7V5"/>